<dbReference type="Pfam" id="PF09356">
    <property type="entry name" value="Phage_BR0599"/>
    <property type="match status" value="1"/>
</dbReference>
<evidence type="ECO:0000313" key="3">
    <source>
        <dbReference type="Proteomes" id="UP000598997"/>
    </source>
</evidence>
<evidence type="ECO:0000259" key="1">
    <source>
        <dbReference type="Pfam" id="PF09356"/>
    </source>
</evidence>
<dbReference type="AlphaFoldDB" id="A0A916Y6Z1"/>
<dbReference type="Pfam" id="PF09931">
    <property type="entry name" value="Phage_phiJL001_Gp84_N"/>
    <property type="match status" value="1"/>
</dbReference>
<sequence>MTIGFTSHDRDIVFDDIRHLTAPGMVPSAVRFSADFEPDSAEMSGALAHAAVTSEDLEAGRFDEARVEMGIVDWETLEREVIYTGRVGTVEEDAGSFTAELLSEKSRLDVDTIPRTSPTCRARFCGPGCNLPVSRFANASRVAVIGQEGTRLIVADEIAPTDYLDGEVRVLDGAGTGLIHEVTAIDDGAFVLSPALAETVAVGTRIELRQGCDRRWATCSGRFANGVNFRGEPFLPGNDLLARYRVSG</sequence>
<dbReference type="EMBL" id="BMIO01000001">
    <property type="protein sequence ID" value="GGD33070.1"/>
    <property type="molecule type" value="Genomic_DNA"/>
</dbReference>
<dbReference type="InterPro" id="IPR018964">
    <property type="entry name" value="Phage_phiJL001_Gp84_C"/>
</dbReference>
<protein>
    <recommendedName>
        <fullName evidence="1">Bacteriophage phiJL001 Gp84 C-terminal domain-containing protein</fullName>
    </recommendedName>
</protein>
<feature type="domain" description="Bacteriophage phiJL001 Gp84 C-terminal" evidence="1">
    <location>
        <begin position="163"/>
        <end position="239"/>
    </location>
</feature>
<dbReference type="RefSeq" id="WP_229660264.1">
    <property type="nucleotide sequence ID" value="NZ_BMIO01000001.1"/>
</dbReference>
<accession>A0A916Y6Z1</accession>
<comment type="caution">
    <text evidence="2">The sequence shown here is derived from an EMBL/GenBank/DDBJ whole genome shotgun (WGS) entry which is preliminary data.</text>
</comment>
<dbReference type="Proteomes" id="UP000598997">
    <property type="component" value="Unassembled WGS sequence"/>
</dbReference>
<evidence type="ECO:0000313" key="2">
    <source>
        <dbReference type="EMBL" id="GGD33070.1"/>
    </source>
</evidence>
<gene>
    <name evidence="2" type="ORF">GCM10010989_03920</name>
</gene>
<reference evidence="2 3" key="1">
    <citation type="journal article" date="2014" name="Int. J. Syst. Evol. Microbiol.">
        <title>Complete genome sequence of Corynebacterium casei LMG S-19264T (=DSM 44701T), isolated from a smear-ripened cheese.</title>
        <authorList>
            <consortium name="US DOE Joint Genome Institute (JGI-PGF)"/>
            <person name="Walter F."/>
            <person name="Albersmeier A."/>
            <person name="Kalinowski J."/>
            <person name="Ruckert C."/>
        </authorList>
    </citation>
    <scope>NUCLEOTIDE SEQUENCE [LARGE SCALE GENOMIC DNA]</scope>
    <source>
        <strain evidence="2 3">CGMCC 1.15358</strain>
    </source>
</reference>
<dbReference type="InterPro" id="IPR011928">
    <property type="entry name" value="Phage_phiJL001_Gp84"/>
</dbReference>
<organism evidence="2 3">
    <name type="scientific">Croceicoccus pelagius</name>
    <dbReference type="NCBI Taxonomy" id="1703341"/>
    <lineage>
        <taxon>Bacteria</taxon>
        <taxon>Pseudomonadati</taxon>
        <taxon>Pseudomonadota</taxon>
        <taxon>Alphaproteobacteria</taxon>
        <taxon>Sphingomonadales</taxon>
        <taxon>Erythrobacteraceae</taxon>
        <taxon>Croceicoccus</taxon>
    </lineage>
</organism>
<dbReference type="NCBIfam" id="TIGR02218">
    <property type="entry name" value="phg_TIGR02218"/>
    <property type="match status" value="1"/>
</dbReference>
<name>A0A916Y6Z1_9SPHN</name>
<proteinExistence type="predicted"/>
<keyword evidence="3" id="KW-1185">Reference proteome</keyword>